<keyword evidence="1" id="KW-0378">Hydrolase</keyword>
<dbReference type="PANTHER" id="PTHR48098:SF6">
    <property type="entry name" value="FERRI-BACILLIBACTIN ESTERASE BESA"/>
    <property type="match status" value="1"/>
</dbReference>
<dbReference type="InterPro" id="IPR050583">
    <property type="entry name" value="Mycobacterial_A85_antigen"/>
</dbReference>
<dbReference type="GO" id="GO:0016787">
    <property type="term" value="F:hydrolase activity"/>
    <property type="evidence" value="ECO:0007669"/>
    <property type="project" value="UniProtKB-KW"/>
</dbReference>
<accession>A0A410WYS3</accession>
<dbReference type="EMBL" id="CP026520">
    <property type="protein sequence ID" value="QAV19616.1"/>
    <property type="molecule type" value="Genomic_DNA"/>
</dbReference>
<dbReference type="PANTHER" id="PTHR48098">
    <property type="entry name" value="ENTEROCHELIN ESTERASE-RELATED"/>
    <property type="match status" value="1"/>
</dbReference>
<dbReference type="KEGG" id="pchi:PC41400_18880"/>
<evidence type="ECO:0000313" key="2">
    <source>
        <dbReference type="EMBL" id="QAV19616.1"/>
    </source>
</evidence>
<proteinExistence type="predicted"/>
<evidence type="ECO:0000313" key="3">
    <source>
        <dbReference type="Proteomes" id="UP000288943"/>
    </source>
</evidence>
<name>A0A410WYS3_9BACL</name>
<protein>
    <submittedName>
        <fullName evidence="1">Alpha/beta hydrolase-fold protein</fullName>
    </submittedName>
    <submittedName>
        <fullName evidence="2">Esterase family protein</fullName>
    </submittedName>
</protein>
<dbReference type="SUPFAM" id="SSF53474">
    <property type="entry name" value="alpha/beta-Hydrolases"/>
    <property type="match status" value="1"/>
</dbReference>
<reference evidence="2 3" key="1">
    <citation type="submission" date="2018-01" db="EMBL/GenBank/DDBJ databases">
        <title>The whole genome sequencing and assembly of Paenibacillus chitinolyticus KCCM 41400 strain.</title>
        <authorList>
            <person name="Kim J.-Y."/>
            <person name="Park M.-K."/>
            <person name="Lee Y.-J."/>
            <person name="Yi H."/>
            <person name="Bahn Y.-S."/>
            <person name="Kim J.F."/>
            <person name="Lee D.-W."/>
        </authorList>
    </citation>
    <scope>NUCLEOTIDE SEQUENCE [LARGE SCALE GENOMIC DNA]</scope>
    <source>
        <strain evidence="2 3">KCCM 41400</strain>
    </source>
</reference>
<dbReference type="Pfam" id="PF00756">
    <property type="entry name" value="Esterase"/>
    <property type="match status" value="1"/>
</dbReference>
<reference evidence="1 4" key="2">
    <citation type="submission" date="2022-05" db="EMBL/GenBank/DDBJ databases">
        <title>Genome Sequencing of Bee-Associated Microbes.</title>
        <authorList>
            <person name="Dunlap C."/>
        </authorList>
    </citation>
    <scope>NUCLEOTIDE SEQUENCE [LARGE SCALE GENOMIC DNA]</scope>
    <source>
        <strain evidence="1 4">NRRL B-23120</strain>
    </source>
</reference>
<dbReference type="EMBL" id="JAMDMJ010000013">
    <property type="protein sequence ID" value="MCY9596611.1"/>
    <property type="molecule type" value="Genomic_DNA"/>
</dbReference>
<dbReference type="AlphaFoldDB" id="A0A410WYS3"/>
<dbReference type="Proteomes" id="UP000288943">
    <property type="component" value="Chromosome"/>
</dbReference>
<keyword evidence="4" id="KW-1185">Reference proteome</keyword>
<evidence type="ECO:0000313" key="1">
    <source>
        <dbReference type="EMBL" id="MCY9596611.1"/>
    </source>
</evidence>
<dbReference type="Gene3D" id="3.40.50.1820">
    <property type="entry name" value="alpha/beta hydrolase"/>
    <property type="match status" value="1"/>
</dbReference>
<dbReference type="InterPro" id="IPR000801">
    <property type="entry name" value="Esterase-like"/>
</dbReference>
<organism evidence="2 3">
    <name type="scientific">Paenibacillus chitinolyticus</name>
    <dbReference type="NCBI Taxonomy" id="79263"/>
    <lineage>
        <taxon>Bacteria</taxon>
        <taxon>Bacillati</taxon>
        <taxon>Bacillota</taxon>
        <taxon>Bacilli</taxon>
        <taxon>Bacillales</taxon>
        <taxon>Paenibacillaceae</taxon>
        <taxon>Paenibacillus</taxon>
    </lineage>
</organism>
<dbReference type="Proteomes" id="UP001527202">
    <property type="component" value="Unassembled WGS sequence"/>
</dbReference>
<dbReference type="GeneID" id="95376862"/>
<sequence length="447" mass="50458">MKSLSSLLKIEQFYSAFLNNRRDLFVYLPPGYSEESDRRYPVLYVHDGQNIFHPAFNGYSWNLHETADELVQNGLMEEIIIVGIANMGMQRSDEFTHELEGVDYLRDKVEIRPKGQLYEQFITDELMPYIDSLFRTKKGPEHTAMMGSSRGGQVTYHIGMRRPDLFGKLAILSPYFYCVDPVTLEEARQYHTWTDKVPLSRIWIDLGRREGTLILEKHVREVTESLVGLGYKPDDELVYYLDPTGTHSEKDWAARVASPLLHMFGNKGTPVKFSLEGEEIAGIRGPGMRLNPIAEFDSGFKMSLLRADYAAEDGTILEVLEDGTLVPGREGKTAVEASFGGLSAARTIRVAEELKEHVALELFVHVPADTPENAALYSWVPLRKDASKPHAYTVRLDVPLNAAFEYRISRGDGAVEADQAGQAVTRFYKAEADGRLELTVRSWKSPQ</sequence>
<evidence type="ECO:0000313" key="4">
    <source>
        <dbReference type="Proteomes" id="UP001527202"/>
    </source>
</evidence>
<dbReference type="InterPro" id="IPR029058">
    <property type="entry name" value="AB_hydrolase_fold"/>
</dbReference>
<dbReference type="RefSeq" id="WP_042226886.1">
    <property type="nucleotide sequence ID" value="NZ_CP026520.1"/>
</dbReference>
<gene>
    <name evidence="1" type="ORF">M5X16_12585</name>
    <name evidence="2" type="ORF">PC41400_18880</name>
</gene>
<dbReference type="OrthoDB" id="9784036at2"/>